<keyword evidence="4" id="KW-1185">Reference proteome</keyword>
<feature type="transmembrane region" description="Helical" evidence="1">
    <location>
        <begin position="150"/>
        <end position="170"/>
    </location>
</feature>
<reference evidence="3 4" key="1">
    <citation type="submission" date="2019-06" db="EMBL/GenBank/DDBJ databases">
        <title>Sequencing the genomes of 1000 actinobacteria strains.</title>
        <authorList>
            <person name="Klenk H.-P."/>
        </authorList>
    </citation>
    <scope>NUCLEOTIDE SEQUENCE [LARGE SCALE GENOMIC DNA]</scope>
    <source>
        <strain evidence="3 4">DSM 18031</strain>
    </source>
</reference>
<gene>
    <name evidence="3" type="ORF">FB466_0090</name>
</gene>
<feature type="transmembrane region" description="Helical" evidence="1">
    <location>
        <begin position="70"/>
        <end position="88"/>
    </location>
</feature>
<feature type="transmembrane region" description="Helical" evidence="1">
    <location>
        <begin position="312"/>
        <end position="336"/>
    </location>
</feature>
<keyword evidence="1" id="KW-1133">Transmembrane helix</keyword>
<proteinExistence type="predicted"/>
<evidence type="ECO:0000313" key="3">
    <source>
        <dbReference type="EMBL" id="TQM65296.1"/>
    </source>
</evidence>
<dbReference type="Pfam" id="PF07786">
    <property type="entry name" value="HGSNAT_cat"/>
    <property type="match status" value="1"/>
</dbReference>
<keyword evidence="1" id="KW-0812">Transmembrane</keyword>
<dbReference type="Proteomes" id="UP000318331">
    <property type="component" value="Unassembled WGS sequence"/>
</dbReference>
<evidence type="ECO:0000256" key="1">
    <source>
        <dbReference type="SAM" id="Phobius"/>
    </source>
</evidence>
<feature type="transmembrane region" description="Helical" evidence="1">
    <location>
        <begin position="287"/>
        <end position="305"/>
    </location>
</feature>
<dbReference type="EMBL" id="VFPN01000001">
    <property type="protein sequence ID" value="TQM65296.1"/>
    <property type="molecule type" value="Genomic_DNA"/>
</dbReference>
<feature type="transmembrane region" description="Helical" evidence="1">
    <location>
        <begin position="124"/>
        <end position="143"/>
    </location>
</feature>
<organism evidence="3 4">
    <name type="scientific">Klugiella xanthotipulae</name>
    <dbReference type="NCBI Taxonomy" id="244735"/>
    <lineage>
        <taxon>Bacteria</taxon>
        <taxon>Bacillati</taxon>
        <taxon>Actinomycetota</taxon>
        <taxon>Actinomycetes</taxon>
        <taxon>Micrococcales</taxon>
        <taxon>Microbacteriaceae</taxon>
        <taxon>Klugiella</taxon>
    </lineage>
</organism>
<feature type="transmembrane region" description="Helical" evidence="1">
    <location>
        <begin position="190"/>
        <end position="211"/>
    </location>
</feature>
<sequence>MLNPPVVAGVSEAVPGVSADFPSGGGRIVGLDVARGLAVLGMFGAHLLVIPGDLDWGATDTWPAIVNGRSSILFAVLAGVSIAIISGRTRPVEGVPLLQARVRILTRAALIVLIGGLLEALFTPVAIILGAYGLLFVAAVPFLRWSAPNLFVAAAVSALLMPILNSFAIIGMREAELGDSAVTTVLFSGSYPATIWITFMLLGLGVGRLTLESPTVQLRLGLVGVGLAALGYGVGSFVWAAVSASGTFFGKPLDLDSSAMTGSASGASLEPANYFSALPHTGSTFEVVGSSGFALAVIALCLWAGPRLRVALFPLAATGAMALTAYSAHVFVVMWAERNDLLWLDNALFFWLAGGTLVFCTGWTLTLGRGPLERLLTMVSRRAASVGGSSPNDH</sequence>
<comment type="caution">
    <text evidence="3">The sequence shown here is derived from an EMBL/GenBank/DDBJ whole genome shotgun (WGS) entry which is preliminary data.</text>
</comment>
<dbReference type="AlphaFoldDB" id="A0A543I3X0"/>
<feature type="transmembrane region" description="Helical" evidence="1">
    <location>
        <begin position="348"/>
        <end position="368"/>
    </location>
</feature>
<name>A0A543I3X0_9MICO</name>
<feature type="domain" description="Heparan-alpha-glucosaminide N-acetyltransferase catalytic" evidence="2">
    <location>
        <begin position="27"/>
        <end position="213"/>
    </location>
</feature>
<feature type="transmembrane region" description="Helical" evidence="1">
    <location>
        <begin position="218"/>
        <end position="242"/>
    </location>
</feature>
<accession>A0A543I3X0</accession>
<keyword evidence="1" id="KW-0472">Membrane</keyword>
<dbReference type="InterPro" id="IPR012429">
    <property type="entry name" value="HGSNAT_cat"/>
</dbReference>
<protein>
    <submittedName>
        <fullName evidence="3">Putative membrane protein YeiB</fullName>
    </submittedName>
</protein>
<feature type="transmembrane region" description="Helical" evidence="1">
    <location>
        <begin position="33"/>
        <end position="50"/>
    </location>
</feature>
<evidence type="ECO:0000259" key="2">
    <source>
        <dbReference type="Pfam" id="PF07786"/>
    </source>
</evidence>
<dbReference type="PANTHER" id="PTHR30590">
    <property type="entry name" value="INNER MEMBRANE PROTEIN"/>
    <property type="match status" value="1"/>
</dbReference>
<evidence type="ECO:0000313" key="4">
    <source>
        <dbReference type="Proteomes" id="UP000318331"/>
    </source>
</evidence>
<dbReference type="InterPro" id="IPR052529">
    <property type="entry name" value="Bact_Transport_Assoc"/>
</dbReference>
<dbReference type="RefSeq" id="WP_170205958.1">
    <property type="nucleotide sequence ID" value="NZ_BAAAYS010000013.1"/>
</dbReference>
<dbReference type="PANTHER" id="PTHR30590:SF3">
    <property type="entry name" value="HYPOTHETICAL MEMBRANE SPANNING PROTEIN"/>
    <property type="match status" value="1"/>
</dbReference>